<dbReference type="SUPFAM" id="SSF46689">
    <property type="entry name" value="Homeodomain-like"/>
    <property type="match status" value="1"/>
</dbReference>
<dbReference type="EMBL" id="JAWJWF010000045">
    <property type="protein sequence ID" value="KAK6627769.1"/>
    <property type="molecule type" value="Genomic_DNA"/>
</dbReference>
<dbReference type="Proteomes" id="UP001359485">
    <property type="component" value="Unassembled WGS sequence"/>
</dbReference>
<organism evidence="2 3">
    <name type="scientific">Polyplax serrata</name>
    <name type="common">Common mouse louse</name>
    <dbReference type="NCBI Taxonomy" id="468196"/>
    <lineage>
        <taxon>Eukaryota</taxon>
        <taxon>Metazoa</taxon>
        <taxon>Ecdysozoa</taxon>
        <taxon>Arthropoda</taxon>
        <taxon>Hexapoda</taxon>
        <taxon>Insecta</taxon>
        <taxon>Pterygota</taxon>
        <taxon>Neoptera</taxon>
        <taxon>Paraneoptera</taxon>
        <taxon>Psocodea</taxon>
        <taxon>Troctomorpha</taxon>
        <taxon>Phthiraptera</taxon>
        <taxon>Anoplura</taxon>
        <taxon>Polyplacidae</taxon>
        <taxon>Polyplax</taxon>
    </lineage>
</organism>
<sequence length="191" mass="20282">MSHRRLGRLPSLPYGCALPAIPSLPYAKLLESSHGWLGASTSTLAGKYPLAEHPHQLVIVYCNHSLAYNNDVVVSAGQKAWMKALQESKSLNSKWTQDDLVTALELVRGGTPIKPAAERCAIPVMTLWRRTKALGMVSSRAAHGRSATMPCACSSGSAWLTIGYPLGPPWALGGGKAAPKTPIPSPAFPTS</sequence>
<evidence type="ECO:0000313" key="3">
    <source>
        <dbReference type="Proteomes" id="UP001359485"/>
    </source>
</evidence>
<accession>A0ABR1AUZ4</accession>
<gene>
    <name evidence="2" type="ORF">RUM44_010248</name>
</gene>
<protein>
    <recommendedName>
        <fullName evidence="4">HTH psq-type domain-containing protein</fullName>
    </recommendedName>
</protein>
<dbReference type="InterPro" id="IPR009057">
    <property type="entry name" value="Homeodomain-like_sf"/>
</dbReference>
<reference evidence="2 3" key="1">
    <citation type="submission" date="2023-09" db="EMBL/GenBank/DDBJ databases">
        <title>Genomes of two closely related lineages of the louse Polyplax serrata with different host specificities.</title>
        <authorList>
            <person name="Martinu J."/>
            <person name="Tarabai H."/>
            <person name="Stefka J."/>
            <person name="Hypsa V."/>
        </authorList>
    </citation>
    <scope>NUCLEOTIDE SEQUENCE [LARGE SCALE GENOMIC DNA]</scope>
    <source>
        <strain evidence="2">98ZLc_SE</strain>
    </source>
</reference>
<proteinExistence type="predicted"/>
<name>A0ABR1AUZ4_POLSC</name>
<evidence type="ECO:0000256" key="1">
    <source>
        <dbReference type="ARBA" id="ARBA00004123"/>
    </source>
</evidence>
<comment type="subcellular location">
    <subcellularLocation>
        <location evidence="1">Nucleus</location>
    </subcellularLocation>
</comment>
<keyword evidence="3" id="KW-1185">Reference proteome</keyword>
<evidence type="ECO:0000313" key="2">
    <source>
        <dbReference type="EMBL" id="KAK6627769.1"/>
    </source>
</evidence>
<comment type="caution">
    <text evidence="2">The sequence shown here is derived from an EMBL/GenBank/DDBJ whole genome shotgun (WGS) entry which is preliminary data.</text>
</comment>
<evidence type="ECO:0008006" key="4">
    <source>
        <dbReference type="Google" id="ProtNLM"/>
    </source>
</evidence>